<sequence>NSEYYEAICKVCDKKFSPRKPSQIEKYIISKCTKVSEIIKEA</sequence>
<comment type="caution">
    <text evidence="1">The sequence shown here is derived from an EMBL/GenBank/DDBJ whole genome shotgun (WGS) entry which is preliminary data.</text>
</comment>
<dbReference type="AlphaFoldDB" id="A0A9N9ISK5"/>
<reference evidence="1" key="1">
    <citation type="submission" date="2021-06" db="EMBL/GenBank/DDBJ databases">
        <authorList>
            <person name="Kallberg Y."/>
            <person name="Tangrot J."/>
            <person name="Rosling A."/>
        </authorList>
    </citation>
    <scope>NUCLEOTIDE SEQUENCE</scope>
    <source>
        <strain evidence="1">IN212</strain>
    </source>
</reference>
<protein>
    <submittedName>
        <fullName evidence="1">16024_t:CDS:1</fullName>
    </submittedName>
</protein>
<gene>
    <name evidence="1" type="ORF">RFULGI_LOCUS13164</name>
</gene>
<accession>A0A9N9ISK5</accession>
<dbReference type="OrthoDB" id="2440364at2759"/>
<evidence type="ECO:0000313" key="1">
    <source>
        <dbReference type="EMBL" id="CAG8745091.1"/>
    </source>
</evidence>
<evidence type="ECO:0000313" key="2">
    <source>
        <dbReference type="Proteomes" id="UP000789396"/>
    </source>
</evidence>
<name>A0A9N9ISK5_9GLOM</name>
<keyword evidence="2" id="KW-1185">Reference proteome</keyword>
<dbReference type="EMBL" id="CAJVPZ010033747">
    <property type="protein sequence ID" value="CAG8745091.1"/>
    <property type="molecule type" value="Genomic_DNA"/>
</dbReference>
<feature type="non-terminal residue" evidence="1">
    <location>
        <position position="1"/>
    </location>
</feature>
<feature type="non-terminal residue" evidence="1">
    <location>
        <position position="42"/>
    </location>
</feature>
<organism evidence="1 2">
    <name type="scientific">Racocetra fulgida</name>
    <dbReference type="NCBI Taxonomy" id="60492"/>
    <lineage>
        <taxon>Eukaryota</taxon>
        <taxon>Fungi</taxon>
        <taxon>Fungi incertae sedis</taxon>
        <taxon>Mucoromycota</taxon>
        <taxon>Glomeromycotina</taxon>
        <taxon>Glomeromycetes</taxon>
        <taxon>Diversisporales</taxon>
        <taxon>Gigasporaceae</taxon>
        <taxon>Racocetra</taxon>
    </lineage>
</organism>
<dbReference type="Proteomes" id="UP000789396">
    <property type="component" value="Unassembled WGS sequence"/>
</dbReference>
<proteinExistence type="predicted"/>